<accession>A0A9Q2XM68</accession>
<evidence type="ECO:0000259" key="1">
    <source>
        <dbReference type="Pfam" id="PF18629"/>
    </source>
</evidence>
<dbReference type="InterPro" id="IPR041081">
    <property type="entry name" value="DUF5629"/>
</dbReference>
<evidence type="ECO:0000313" key="3">
    <source>
        <dbReference type="Proteomes" id="UP001106592"/>
    </source>
</evidence>
<proteinExistence type="predicted"/>
<organism evidence="2 3">
    <name type="scientific">Pseudomonas aegrilactucae</name>
    <dbReference type="NCBI Taxonomy" id="2854028"/>
    <lineage>
        <taxon>Bacteria</taxon>
        <taxon>Pseudomonadati</taxon>
        <taxon>Pseudomonadota</taxon>
        <taxon>Gammaproteobacteria</taxon>
        <taxon>Pseudomonadales</taxon>
        <taxon>Pseudomonadaceae</taxon>
        <taxon>Pseudomonas</taxon>
    </lineage>
</organism>
<keyword evidence="3" id="KW-1185">Reference proteome</keyword>
<comment type="caution">
    <text evidence="2">The sequence shown here is derived from an EMBL/GenBank/DDBJ whole genome shotgun (WGS) entry which is preliminary data.</text>
</comment>
<dbReference type="RefSeq" id="WP_217977233.1">
    <property type="nucleotide sequence ID" value="NZ_JAHTBI010000076.1"/>
</dbReference>
<dbReference type="AlphaFoldDB" id="A0A9Q2XM68"/>
<evidence type="ECO:0000313" key="2">
    <source>
        <dbReference type="EMBL" id="MBV6289266.1"/>
    </source>
</evidence>
<feature type="domain" description="DUF5629" evidence="1">
    <location>
        <begin position="29"/>
        <end position="78"/>
    </location>
</feature>
<dbReference type="Pfam" id="PF18629">
    <property type="entry name" value="DUF5629"/>
    <property type="match status" value="1"/>
</dbReference>
<reference evidence="2" key="1">
    <citation type="journal article" date="2022" name="Int. J. Syst. Evol. Microbiol.">
        <title>Pseudomonas aegrilactucae sp. nov. and Pseudomonas morbosilactucae sp. nov., pathogens causing bacterial rot of lettuce in Japan.</title>
        <authorList>
            <person name="Sawada H."/>
            <person name="Fujikawa T."/>
            <person name="Satou M."/>
        </authorList>
    </citation>
    <scope>NUCLEOTIDE SEQUENCE</scope>
    <source>
        <strain evidence="2">MAFF 301350</strain>
    </source>
</reference>
<gene>
    <name evidence="2" type="ORF">KUO17_19915</name>
</gene>
<reference evidence="2" key="2">
    <citation type="journal article" date="2023" name="Plant Pathol.">
        <title>Dismantling and reorganizing Pseudomonas marginalis sensu#lato.</title>
        <authorList>
            <person name="Sawada H."/>
            <person name="Fujikawa T."/>
            <person name="Satou M."/>
        </authorList>
    </citation>
    <scope>NUCLEOTIDE SEQUENCE</scope>
    <source>
        <strain evidence="2">MAFF 301350</strain>
    </source>
</reference>
<protein>
    <submittedName>
        <fullName evidence="2">DUF5629 family protein</fullName>
    </submittedName>
</protein>
<sequence>MTTLAQALESCDMLVIDGLHAFDFTYDDTGLHILCMDGRDRKKWSFSPEQIASARAEGQDWLIANDAGEYRLVCLDAFSAPEEDDDETPVDAPADR</sequence>
<dbReference type="EMBL" id="JAHTBI010000076">
    <property type="protein sequence ID" value="MBV6289266.1"/>
    <property type="molecule type" value="Genomic_DNA"/>
</dbReference>
<name>A0A9Q2XM68_9PSED</name>
<dbReference type="Proteomes" id="UP001106592">
    <property type="component" value="Unassembled WGS sequence"/>
</dbReference>